<evidence type="ECO:0000256" key="3">
    <source>
        <dbReference type="ARBA" id="ARBA00022692"/>
    </source>
</evidence>
<gene>
    <name evidence="8" type="ORF">GEMMAAP_13220</name>
</gene>
<dbReference type="Pfam" id="PF03739">
    <property type="entry name" value="LptF_LptG"/>
    <property type="match status" value="1"/>
</dbReference>
<reference evidence="8 9" key="1">
    <citation type="journal article" date="2014" name="Proc. Natl. Acad. Sci. U.S.A.">
        <title>Functional type 2 photosynthetic reaction centers found in the rare bacterial phylum Gemmatimonadetes.</title>
        <authorList>
            <person name="Zeng Y."/>
            <person name="Feng F."/>
            <person name="Medova H."/>
            <person name="Dean J."/>
            <person name="Koblizek M."/>
        </authorList>
    </citation>
    <scope>NUCLEOTIDE SEQUENCE [LARGE SCALE GENOMIC DNA]</scope>
    <source>
        <strain evidence="8 9">AP64</strain>
    </source>
</reference>
<dbReference type="eggNOG" id="COG0795">
    <property type="taxonomic scope" value="Bacteria"/>
</dbReference>
<keyword evidence="5 7" id="KW-0472">Membrane</keyword>
<evidence type="ECO:0000313" key="8">
    <source>
        <dbReference type="EMBL" id="AMW05507.1"/>
    </source>
</evidence>
<evidence type="ECO:0000256" key="2">
    <source>
        <dbReference type="ARBA" id="ARBA00022475"/>
    </source>
</evidence>
<feature type="transmembrane region" description="Helical" evidence="7">
    <location>
        <begin position="99"/>
        <end position="117"/>
    </location>
</feature>
<dbReference type="EMBL" id="CP011454">
    <property type="protein sequence ID" value="AMW05507.1"/>
    <property type="molecule type" value="Genomic_DNA"/>
</dbReference>
<feature type="transmembrane region" description="Helical" evidence="7">
    <location>
        <begin position="52"/>
        <end position="78"/>
    </location>
</feature>
<feature type="region of interest" description="Disordered" evidence="6">
    <location>
        <begin position="334"/>
        <end position="353"/>
    </location>
</feature>
<dbReference type="GO" id="GO:0015920">
    <property type="term" value="P:lipopolysaccharide transport"/>
    <property type="evidence" value="ECO:0007669"/>
    <property type="project" value="TreeGrafter"/>
</dbReference>
<evidence type="ECO:0000256" key="4">
    <source>
        <dbReference type="ARBA" id="ARBA00022989"/>
    </source>
</evidence>
<feature type="transmembrane region" description="Helical" evidence="7">
    <location>
        <begin position="413"/>
        <end position="431"/>
    </location>
</feature>
<evidence type="ECO:0000256" key="6">
    <source>
        <dbReference type="SAM" id="MobiDB-lite"/>
    </source>
</evidence>
<keyword evidence="3 7" id="KW-0812">Transmembrane</keyword>
<dbReference type="OrthoDB" id="1096108at2"/>
<evidence type="ECO:0000313" key="9">
    <source>
        <dbReference type="Proteomes" id="UP000076404"/>
    </source>
</evidence>
<dbReference type="AlphaFoldDB" id="A0A143BKB0"/>
<name>A0A143BKB0_9BACT</name>
<feature type="transmembrane region" description="Helical" evidence="7">
    <location>
        <begin position="12"/>
        <end position="32"/>
    </location>
</feature>
<comment type="subcellular location">
    <subcellularLocation>
        <location evidence="1">Cell membrane</location>
        <topology evidence="1">Multi-pass membrane protein</topology>
    </subcellularLocation>
</comment>
<dbReference type="PANTHER" id="PTHR33529:SF6">
    <property type="entry name" value="YJGP_YJGQ FAMILY PERMEASE"/>
    <property type="match status" value="1"/>
</dbReference>
<proteinExistence type="predicted"/>
<dbReference type="Proteomes" id="UP000076404">
    <property type="component" value="Chromosome"/>
</dbReference>
<sequence length="533" mass="58693">MKLLTRYVIREHVGPLVFALSALTSLLMLQYVARQLANLAGKGLPWSAIGKFFVLSLPFTIAMTLPMAVLVATLYAFGRMAAEHEITAFKASGVRVRSLMAPVLLCALLLSLFMVWFNDQLLPRTNHALRILNNDIAKTKPTLALKDQVMNPITDQFFLRVARTDANTNRMYDVTIYDLRKGPERQTIYADSGLFLLDAAGENLQLQLYDGHAQEFVRGDARKLQRSFFRTQTVQLRGIVKQFEATKEDGYRGDREQTVCQMHQTYIENAKEFTRLRGDYMDNAGRLAGKGKLITVTRDRPKKEVLATFYCERLLGGLSSLLLPKKAKAQSVQLVKPDSGGTPADSGQQRDTGTVKVDTVAATTDTVPAPVVPAVATQDTMTVYQAAMNAAQQQLLAQREILDGLAVEIHKKFALSFACLVFVLFGPPIALRFPRGGVGVTIGVSIVVFGLYYVCLMGGEALADKGRLPAYVAMWIANVVFSLAGIALLWRVESTTDTSRGGGLRDWWADRKARQQLMKELAGTNTTSAAATA</sequence>
<dbReference type="GO" id="GO:0043190">
    <property type="term" value="C:ATP-binding cassette (ABC) transporter complex"/>
    <property type="evidence" value="ECO:0007669"/>
    <property type="project" value="TreeGrafter"/>
</dbReference>
<dbReference type="RefSeq" id="WP_075071521.1">
    <property type="nucleotide sequence ID" value="NZ_CP011454.1"/>
</dbReference>
<keyword evidence="2" id="KW-1003">Cell membrane</keyword>
<evidence type="ECO:0000256" key="5">
    <source>
        <dbReference type="ARBA" id="ARBA00023136"/>
    </source>
</evidence>
<evidence type="ECO:0000256" key="7">
    <source>
        <dbReference type="SAM" id="Phobius"/>
    </source>
</evidence>
<protein>
    <recommendedName>
        <fullName evidence="10">YjgP/YjgQ family permease</fullName>
    </recommendedName>
</protein>
<dbReference type="PANTHER" id="PTHR33529">
    <property type="entry name" value="SLR0882 PROTEIN-RELATED"/>
    <property type="match status" value="1"/>
</dbReference>
<keyword evidence="9" id="KW-1185">Reference proteome</keyword>
<dbReference type="STRING" id="1379270.GEMMAAP_13220"/>
<dbReference type="InterPro" id="IPR005495">
    <property type="entry name" value="LptG/LptF_permease"/>
</dbReference>
<keyword evidence="4 7" id="KW-1133">Transmembrane helix</keyword>
<evidence type="ECO:0000256" key="1">
    <source>
        <dbReference type="ARBA" id="ARBA00004651"/>
    </source>
</evidence>
<reference evidence="8 9" key="2">
    <citation type="journal article" date="2016" name="Environ. Microbiol. Rep.">
        <title>Metagenomic evidence for the presence of phototrophic Gemmatimonadetes bacteria in diverse environments.</title>
        <authorList>
            <person name="Zeng Y."/>
            <person name="Baumbach J."/>
            <person name="Barbosa E.G."/>
            <person name="Azevedo V."/>
            <person name="Zhang C."/>
            <person name="Koblizek M."/>
        </authorList>
    </citation>
    <scope>NUCLEOTIDE SEQUENCE [LARGE SCALE GENOMIC DNA]</scope>
    <source>
        <strain evidence="8 9">AP64</strain>
    </source>
</reference>
<feature type="transmembrane region" description="Helical" evidence="7">
    <location>
        <begin position="438"/>
        <end position="459"/>
    </location>
</feature>
<dbReference type="KEGG" id="gph:GEMMAAP_13220"/>
<accession>A0A143BKB0</accession>
<organism evidence="8 9">
    <name type="scientific">Gemmatimonas phototrophica</name>
    <dbReference type="NCBI Taxonomy" id="1379270"/>
    <lineage>
        <taxon>Bacteria</taxon>
        <taxon>Pseudomonadati</taxon>
        <taxon>Gemmatimonadota</taxon>
        <taxon>Gemmatimonadia</taxon>
        <taxon>Gemmatimonadales</taxon>
        <taxon>Gemmatimonadaceae</taxon>
        <taxon>Gemmatimonas</taxon>
    </lineage>
</organism>
<feature type="transmembrane region" description="Helical" evidence="7">
    <location>
        <begin position="471"/>
        <end position="490"/>
    </location>
</feature>
<evidence type="ECO:0008006" key="10">
    <source>
        <dbReference type="Google" id="ProtNLM"/>
    </source>
</evidence>